<protein>
    <recommendedName>
        <fullName evidence="10">Lipoprotein</fullName>
    </recommendedName>
</protein>
<dbReference type="RefSeq" id="WP_166642316.1">
    <property type="nucleotide sequence ID" value="NZ_SNZP01000016.1"/>
</dbReference>
<comment type="caution">
    <text evidence="8">The sequence shown here is derived from an EMBL/GenBank/DDBJ whole genome shotgun (WGS) entry which is preliminary data.</text>
</comment>
<keyword evidence="5" id="KW-0998">Cell outer membrane</keyword>
<feature type="compositionally biased region" description="Low complexity" evidence="7">
    <location>
        <begin position="29"/>
        <end position="46"/>
    </location>
</feature>
<dbReference type="AlphaFoldDB" id="A0A4R7AXP9"/>
<evidence type="ECO:0000256" key="6">
    <source>
        <dbReference type="ARBA" id="ARBA00023288"/>
    </source>
</evidence>
<keyword evidence="2" id="KW-0732">Signal</keyword>
<evidence type="ECO:0000256" key="2">
    <source>
        <dbReference type="ARBA" id="ARBA00022729"/>
    </source>
</evidence>
<name>A0A4R7AXP9_9NEIS</name>
<gene>
    <name evidence="8" type="ORF">DFP86_11636</name>
</gene>
<proteinExistence type="predicted"/>
<evidence type="ECO:0000313" key="9">
    <source>
        <dbReference type="Proteomes" id="UP000295611"/>
    </source>
</evidence>
<evidence type="ECO:0000256" key="5">
    <source>
        <dbReference type="ARBA" id="ARBA00023237"/>
    </source>
</evidence>
<dbReference type="InterPro" id="IPR032831">
    <property type="entry name" value="LptM_cons"/>
</dbReference>
<dbReference type="Proteomes" id="UP000295611">
    <property type="component" value="Unassembled WGS sequence"/>
</dbReference>
<dbReference type="EMBL" id="SNZP01000016">
    <property type="protein sequence ID" value="TDR72472.1"/>
    <property type="molecule type" value="Genomic_DNA"/>
</dbReference>
<evidence type="ECO:0008006" key="10">
    <source>
        <dbReference type="Google" id="ProtNLM"/>
    </source>
</evidence>
<keyword evidence="4" id="KW-0564">Palmitate</keyword>
<sequence>MRYLTLSLILAGCLSACGYKGPLYLPTDAPKTAQPAASQPATSPVQPHKDASQP</sequence>
<evidence type="ECO:0000256" key="7">
    <source>
        <dbReference type="SAM" id="MobiDB-lite"/>
    </source>
</evidence>
<feature type="region of interest" description="Disordered" evidence="7">
    <location>
        <begin position="28"/>
        <end position="54"/>
    </location>
</feature>
<keyword evidence="9" id="KW-1185">Reference proteome</keyword>
<keyword evidence="3" id="KW-0472">Membrane</keyword>
<comment type="subcellular location">
    <subcellularLocation>
        <location evidence="1">Cell outer membrane</location>
        <topology evidence="1">Lipid-anchor</topology>
    </subcellularLocation>
</comment>
<evidence type="ECO:0000313" key="8">
    <source>
        <dbReference type="EMBL" id="TDR72472.1"/>
    </source>
</evidence>
<reference evidence="8 9" key="1">
    <citation type="submission" date="2019-03" db="EMBL/GenBank/DDBJ databases">
        <title>Genomic Encyclopedia of Type Strains, Phase III (KMG-III): the genomes of soil and plant-associated and newly described type strains.</title>
        <authorList>
            <person name="Whitman W."/>
        </authorList>
    </citation>
    <scope>NUCLEOTIDE SEQUENCE [LARGE SCALE GENOMIC DNA]</scope>
    <source>
        <strain evidence="8 9">CECT 8976</strain>
    </source>
</reference>
<evidence type="ECO:0000256" key="1">
    <source>
        <dbReference type="ARBA" id="ARBA00004459"/>
    </source>
</evidence>
<evidence type="ECO:0000256" key="3">
    <source>
        <dbReference type="ARBA" id="ARBA00023136"/>
    </source>
</evidence>
<dbReference type="NCBIfam" id="NF047847">
    <property type="entry name" value="SS_mature_LptM"/>
    <property type="match status" value="1"/>
</dbReference>
<organism evidence="8 9">
    <name type="scientific">Paludibacterium purpuratum</name>
    <dbReference type="NCBI Taxonomy" id="1144873"/>
    <lineage>
        <taxon>Bacteria</taxon>
        <taxon>Pseudomonadati</taxon>
        <taxon>Pseudomonadota</taxon>
        <taxon>Betaproteobacteria</taxon>
        <taxon>Neisseriales</taxon>
        <taxon>Chromobacteriaceae</taxon>
        <taxon>Paludibacterium</taxon>
    </lineage>
</organism>
<keyword evidence="6" id="KW-0449">Lipoprotein</keyword>
<evidence type="ECO:0000256" key="4">
    <source>
        <dbReference type="ARBA" id="ARBA00023139"/>
    </source>
</evidence>
<accession>A0A4R7AXP9</accession>